<dbReference type="RefSeq" id="WP_071535780.1">
    <property type="nucleotide sequence ID" value="NZ_CAADMU010000674.1"/>
</dbReference>
<dbReference type="PANTHER" id="PTHR36154:SF1">
    <property type="entry name" value="DNA-BINDING TRANSCRIPTIONAL ACTIVATOR ALPA"/>
    <property type="match status" value="1"/>
</dbReference>
<protein>
    <submittedName>
        <fullName evidence="1">Uncharacterized protein</fullName>
    </submittedName>
</protein>
<evidence type="ECO:0000313" key="1">
    <source>
        <dbReference type="EMBL" id="ALI59279.1"/>
    </source>
</evidence>
<sequence>MNDKSGSSVGFEKRPVVAVLRLRRVVERLGISRSTIYDWMNPKSPRYDSTFPLPIKLSGSSSRGAVGWLESDICWWIDSRKTITRERT</sequence>
<proteinExistence type="predicted"/>
<dbReference type="AlphaFoldDB" id="A0A0P0A7V1"/>
<dbReference type="InterPro" id="IPR052931">
    <property type="entry name" value="Prophage_regulatory_activator"/>
</dbReference>
<dbReference type="PANTHER" id="PTHR36154">
    <property type="entry name" value="DNA-BINDING TRANSCRIPTIONAL ACTIVATOR ALPA"/>
    <property type="match status" value="1"/>
</dbReference>
<dbReference type="InterPro" id="IPR010260">
    <property type="entry name" value="AlpA"/>
</dbReference>
<dbReference type="Gene3D" id="1.10.238.160">
    <property type="match status" value="1"/>
</dbReference>
<gene>
    <name evidence="1" type="ORF">CCBH4851_00579</name>
</gene>
<dbReference type="EMBL" id="KT454971">
    <property type="protein sequence ID" value="ALI59279.1"/>
    <property type="molecule type" value="Genomic_DNA"/>
</dbReference>
<accession>A0A0P0A7V1</accession>
<name>A0A0P0A7V1_PSEAI</name>
<dbReference type="Pfam" id="PF05930">
    <property type="entry name" value="Phage_AlpA"/>
    <property type="match status" value="1"/>
</dbReference>
<organism evidence="1">
    <name type="scientific">Pseudomonas aeruginosa</name>
    <dbReference type="NCBI Taxonomy" id="287"/>
    <lineage>
        <taxon>Bacteria</taxon>
        <taxon>Pseudomonadati</taxon>
        <taxon>Pseudomonadota</taxon>
        <taxon>Gammaproteobacteria</taxon>
        <taxon>Pseudomonadales</taxon>
        <taxon>Pseudomonadaceae</taxon>
        <taxon>Pseudomonas</taxon>
    </lineage>
</organism>
<reference evidence="1" key="1">
    <citation type="submission" date="2015-08" db="EMBL/GenBank/DDBJ databases">
        <title>Pseudomonas aeruginosa strain CCBH4851 chromosome region.</title>
        <authorList>
            <person name="Silveira M.C."/>
            <person name="Carvalho-Assef A.P.D."/>
            <person name="Albano R.M."/>
        </authorList>
    </citation>
    <scope>NUCLEOTIDE SEQUENCE</scope>
    <source>
        <strain evidence="1">CCBH4851</strain>
    </source>
</reference>